<gene>
    <name evidence="2" type="ORF">BLNAU_24277</name>
</gene>
<proteinExistence type="predicted"/>
<sequence>MPPKHKLETKNNKTQSTPRTKSHQSSTSDNHIVNSTNPESIDVQGKSSLDLPSLTSTPDAFTIVANDRQYVQISKRILQYELQRKRISVTEMFEQTHLEDGETSLSASITSDWRLVLQDSISIDDLRQGCLSLFDQVNSELQLTPNEVLHAVRFLEYTGIFIKHCTKPQNELLETVFPEETQSQTKLTVSLLKLVFYPSDRLQTGALSFFDVIFSSSTKELKTAMVVTGLFPQLFEKLTPHEIPLNRTTHKFHCHLTSIVDTLLSICKSDYDSFYLGGQSIQSSNPQLPSEVIEPIVQSGCRYLRYLLAAPACPTDFHSGISLLSKMGIFKEHIMHATEHFGHLNVAQFFHELRTNMTRDLVSSLDLTTTGEALKTLLFNPMIRNTESFWVKTLEGLIARMNEGKQCSDLGFQGFMSFMDCQPKYLRMGYCTGETFVMAVHGTIISSLDIPTKSLIALFIPTKLHHTTAILSRLHEFISHLSHVPTLQHIWSGWFTKFFEIVAPLELPFTAEFNELHTRLIDVIFSRVIRIRFYTKSMKDDQCRGELDEFYLSFHEQTKDYLIYLSLHPFALERCNQNVILDFFTDFFGSDLENRLMIPYQVELRQAMNASDLSLSCSPFILTSDLVCHLPDEEIMNVVDRIVALLQSDAPIDDDTILRIHAFHKYQLKSVYLPQLFRNAGRTTEQFFHAFETLLSLPIDNFQLCPINNLLTPKPPTIQPTFDEWNDVDLETVGVVMRTINDAPPQLNRELFLFLAKTLHQIHSSATRLNESQLERLITPSINIIGKSIFGQEQLEYYERDEQENVFIEISQLCDRRVIAQCLGKIGVFSHIVSGLLEDRTYSTYRRFLHALIYHIQSSGNERAEMKKLRRAIHLFMEEGWQDALDAVIILTKACGGRRHRITLNDEIMQFFGVNFRGGTQ</sequence>
<dbReference type="Proteomes" id="UP001281761">
    <property type="component" value="Unassembled WGS sequence"/>
</dbReference>
<comment type="caution">
    <text evidence="2">The sequence shown here is derived from an EMBL/GenBank/DDBJ whole genome shotgun (WGS) entry which is preliminary data.</text>
</comment>
<evidence type="ECO:0000256" key="1">
    <source>
        <dbReference type="SAM" id="MobiDB-lite"/>
    </source>
</evidence>
<protein>
    <submittedName>
        <fullName evidence="2">Uncharacterized protein</fullName>
    </submittedName>
</protein>
<organism evidence="2 3">
    <name type="scientific">Blattamonas nauphoetae</name>
    <dbReference type="NCBI Taxonomy" id="2049346"/>
    <lineage>
        <taxon>Eukaryota</taxon>
        <taxon>Metamonada</taxon>
        <taxon>Preaxostyla</taxon>
        <taxon>Oxymonadida</taxon>
        <taxon>Blattamonas</taxon>
    </lineage>
</organism>
<accession>A0ABQ9WS03</accession>
<name>A0ABQ9WS03_9EUKA</name>
<evidence type="ECO:0000313" key="2">
    <source>
        <dbReference type="EMBL" id="KAK2940810.1"/>
    </source>
</evidence>
<feature type="compositionally biased region" description="Basic and acidic residues" evidence="1">
    <location>
        <begin position="1"/>
        <end position="11"/>
    </location>
</feature>
<dbReference type="EMBL" id="JARBJD010000599">
    <property type="protein sequence ID" value="KAK2940810.1"/>
    <property type="molecule type" value="Genomic_DNA"/>
</dbReference>
<keyword evidence="3" id="KW-1185">Reference proteome</keyword>
<feature type="compositionally biased region" description="Polar residues" evidence="1">
    <location>
        <begin position="12"/>
        <end position="39"/>
    </location>
</feature>
<reference evidence="2 3" key="1">
    <citation type="journal article" date="2022" name="bioRxiv">
        <title>Genomics of Preaxostyla Flagellates Illuminates Evolutionary Transitions and the Path Towards Mitochondrial Loss.</title>
        <authorList>
            <person name="Novak L.V.F."/>
            <person name="Treitli S.C."/>
            <person name="Pyrih J."/>
            <person name="Halakuc P."/>
            <person name="Pipaliya S.V."/>
            <person name="Vacek V."/>
            <person name="Brzon O."/>
            <person name="Soukal P."/>
            <person name="Eme L."/>
            <person name="Dacks J.B."/>
            <person name="Karnkowska A."/>
            <person name="Elias M."/>
            <person name="Hampl V."/>
        </authorList>
    </citation>
    <scope>NUCLEOTIDE SEQUENCE [LARGE SCALE GENOMIC DNA]</scope>
    <source>
        <strain evidence="2">NAU3</strain>
        <tissue evidence="2">Gut</tissue>
    </source>
</reference>
<feature type="region of interest" description="Disordered" evidence="1">
    <location>
        <begin position="1"/>
        <end position="49"/>
    </location>
</feature>
<evidence type="ECO:0000313" key="3">
    <source>
        <dbReference type="Proteomes" id="UP001281761"/>
    </source>
</evidence>